<dbReference type="GO" id="GO:0005886">
    <property type="term" value="C:plasma membrane"/>
    <property type="evidence" value="ECO:0007669"/>
    <property type="project" value="UniProtKB-SubCell"/>
</dbReference>
<keyword evidence="6 8" id="KW-0472">Membrane</keyword>
<comment type="similarity">
    <text evidence="2">Belongs to the urea transporter family.</text>
</comment>
<accession>F0P2S1</accession>
<proteinExistence type="inferred from homology"/>
<evidence type="ECO:0000313" key="9">
    <source>
        <dbReference type="EMBL" id="ADX66811.1"/>
    </source>
</evidence>
<dbReference type="PANTHER" id="PTHR10464:SF4">
    <property type="entry name" value="UREA TRANSPORTER"/>
    <property type="match status" value="1"/>
</dbReference>
<dbReference type="PIRSF" id="PIRSF016502">
    <property type="entry name" value="Urea_transporter"/>
    <property type="match status" value="1"/>
</dbReference>
<evidence type="ECO:0000256" key="1">
    <source>
        <dbReference type="ARBA" id="ARBA00004651"/>
    </source>
</evidence>
<dbReference type="RefSeq" id="WP_013597203.1">
    <property type="nucleotide sequence ID" value="NC_015144.1"/>
</dbReference>
<dbReference type="InterPro" id="IPR004937">
    <property type="entry name" value="Urea_transporter"/>
</dbReference>
<dbReference type="STRING" id="865938.Weevi_0085"/>
<evidence type="ECO:0000256" key="2">
    <source>
        <dbReference type="ARBA" id="ARBA00005914"/>
    </source>
</evidence>
<keyword evidence="10" id="KW-1185">Reference proteome</keyword>
<dbReference type="Proteomes" id="UP000008641">
    <property type="component" value="Chromosome"/>
</dbReference>
<evidence type="ECO:0000256" key="6">
    <source>
        <dbReference type="ARBA" id="ARBA00023136"/>
    </source>
</evidence>
<evidence type="ECO:0000256" key="5">
    <source>
        <dbReference type="ARBA" id="ARBA00022989"/>
    </source>
</evidence>
<reference evidence="9 10" key="1">
    <citation type="journal article" date="2011" name="Stand. Genomic Sci.">
        <title>Complete genome sequence of Weeksella virosa type strain (9751).</title>
        <authorList>
            <person name="Lang E."/>
            <person name="Teshima H."/>
            <person name="Lucas S."/>
            <person name="Lapidus A."/>
            <person name="Hammon N."/>
            <person name="Deshpande S."/>
            <person name="Nolan M."/>
            <person name="Cheng J.F."/>
            <person name="Pitluck S."/>
            <person name="Liolios K."/>
            <person name="Pagani I."/>
            <person name="Mikhailova N."/>
            <person name="Ivanova N."/>
            <person name="Mavromatis K."/>
            <person name="Pati A."/>
            <person name="Tapia R."/>
            <person name="Han C."/>
            <person name="Goodwin L."/>
            <person name="Chen A."/>
            <person name="Palaniappan K."/>
            <person name="Land M."/>
            <person name="Hauser L."/>
            <person name="Chang Y.J."/>
            <person name="Jeffries C.D."/>
            <person name="Brambilla E.M."/>
            <person name="Kopitz M."/>
            <person name="Rohde M."/>
            <person name="Goker M."/>
            <person name="Tindall B.J."/>
            <person name="Detter J.C."/>
            <person name="Woyke T."/>
            <person name="Bristow J."/>
            <person name="Eisen J.A."/>
            <person name="Markowitz V."/>
            <person name="Hugenholtz P."/>
            <person name="Klenk H.P."/>
            <person name="Kyrpides N.C."/>
        </authorList>
    </citation>
    <scope>NUCLEOTIDE SEQUENCE [LARGE SCALE GENOMIC DNA]</scope>
    <source>
        <strain evidence="10">ATCC 43766 / DSM 16922 / JCM 21250 / NBRC 16016 / NCTC 11634 / CL345/78</strain>
    </source>
</reference>
<gene>
    <name evidence="9" type="ordered locus">Weevi_0085</name>
</gene>
<dbReference type="PANTHER" id="PTHR10464">
    <property type="entry name" value="UREA TRANSPORTER"/>
    <property type="match status" value="1"/>
</dbReference>
<feature type="transmembrane region" description="Helical" evidence="8">
    <location>
        <begin position="284"/>
        <end position="301"/>
    </location>
</feature>
<dbReference type="EMBL" id="CP002455">
    <property type="protein sequence ID" value="ADX66811.1"/>
    <property type="molecule type" value="Genomic_DNA"/>
</dbReference>
<dbReference type="InterPro" id="IPR029020">
    <property type="entry name" value="Ammonium/urea_transptr"/>
</dbReference>
<evidence type="ECO:0000256" key="7">
    <source>
        <dbReference type="PIRSR" id="PIRSR016502-1"/>
    </source>
</evidence>
<keyword evidence="5 8" id="KW-1133">Transmembrane helix</keyword>
<feature type="transmembrane region" description="Helical" evidence="8">
    <location>
        <begin position="163"/>
        <end position="182"/>
    </location>
</feature>
<evidence type="ECO:0000313" key="10">
    <source>
        <dbReference type="Proteomes" id="UP000008641"/>
    </source>
</evidence>
<feature type="transmembrane region" description="Helical" evidence="8">
    <location>
        <begin position="259"/>
        <end position="277"/>
    </location>
</feature>
<evidence type="ECO:0000256" key="4">
    <source>
        <dbReference type="ARBA" id="ARBA00022692"/>
    </source>
</evidence>
<organism evidence="9 10">
    <name type="scientific">Weeksella virosa (strain ATCC 43766 / DSM 16922 / JCM 21250 / CCUG 30538 / CDC 9751 / IAM 14551 / NBRC 16016 / NCTC 11634 / CL345/78)</name>
    <dbReference type="NCBI Taxonomy" id="865938"/>
    <lineage>
        <taxon>Bacteria</taxon>
        <taxon>Pseudomonadati</taxon>
        <taxon>Bacteroidota</taxon>
        <taxon>Flavobacteriia</taxon>
        <taxon>Flavobacteriales</taxon>
        <taxon>Weeksellaceae</taxon>
        <taxon>Weeksella</taxon>
    </lineage>
</organism>
<feature type="transmembrane region" description="Helical" evidence="8">
    <location>
        <begin position="89"/>
        <end position="108"/>
    </location>
</feature>
<dbReference type="GO" id="GO:0015204">
    <property type="term" value="F:urea transmembrane transporter activity"/>
    <property type="evidence" value="ECO:0007669"/>
    <property type="project" value="InterPro"/>
</dbReference>
<feature type="transmembrane region" description="Helical" evidence="8">
    <location>
        <begin position="115"/>
        <end position="132"/>
    </location>
</feature>
<feature type="transmembrane region" description="Helical" evidence="8">
    <location>
        <begin position="236"/>
        <end position="253"/>
    </location>
</feature>
<dbReference type="eggNOG" id="COG4413">
    <property type="taxonomic scope" value="Bacteria"/>
</dbReference>
<evidence type="ECO:0000256" key="3">
    <source>
        <dbReference type="ARBA" id="ARBA00022475"/>
    </source>
</evidence>
<protein>
    <submittedName>
        <fullName evidence="9">Urea transporter</fullName>
    </submittedName>
</protein>
<reference evidence="10" key="2">
    <citation type="journal article" date="2011" name="Stand. Genomic Sci.">
        <title>Complete genome sequence of Weeksella virosa type strain (9751T).</title>
        <authorList>
            <person name="Lang E."/>
            <person name="Teshima H."/>
            <person name="Lucas S."/>
            <person name="Lapidus A."/>
            <person name="Hammon N."/>
            <person name="Deshpande S."/>
            <person name="Nolan M."/>
            <person name="Cheng J."/>
            <person name="Pitluck S."/>
            <person name="Liolios K."/>
            <person name="Pagani I."/>
            <person name="Mikhailova N."/>
            <person name="Ivanova N."/>
            <person name="Mavromatis K."/>
            <person name="Pati A."/>
            <person name="Tapia R."/>
            <person name="Han C."/>
            <person name="Goodwin L."/>
            <person name="Chen A."/>
            <person name="Palaniappan K."/>
            <person name="Land M."/>
            <person name="Hauser L."/>
            <person name="Chang Y."/>
            <person name="Jeffries C."/>
            <person name="Brambilla E."/>
            <person name="Kopitz M."/>
            <person name="Rohde M."/>
            <person name="Goker M."/>
            <person name="Tindall B."/>
            <person name="Detter J."/>
            <person name="Woyke T."/>
            <person name="Bristow J."/>
            <person name="Eisen J."/>
            <person name="Markowitz V."/>
            <person name="Hugenholtz P."/>
            <person name="Klenk H."/>
            <person name="Kyrpides N."/>
        </authorList>
    </citation>
    <scope>NUCLEOTIDE SEQUENCE [LARGE SCALE GENOMIC DNA]</scope>
    <source>
        <strain evidence="10">ATCC 43766 / DSM 16922 / JCM 21250 / NBRC 16016 / NCTC 11634 / CL345/78</strain>
    </source>
</reference>
<sequence length="340" mass="37071">MKFSATIAKLWLLSGNIAEQTLSDRISKLIYNIVAVRWKLDTKNELAGKVVSAMSVLLKGYGQIMLQENSITGLLFLIGIFYGSSHMGFASLLAVVCGTVTAIIFKYPKAEIDKGLYGFSAALVGVAVALFLKPALASWVFIMIGSALATVLQHFFMRRKIPVFTLPFVVITWLILFISNNYSGDLLAEPALTSNQANDHLATVFRGFGQVIFQGSIVSGILFFIAVFISSRISALYGLFGAIISSLIAFGFSAPINDIGLGLYGYNAVLCAIVFAGRQFRDGLLALIAVFVSLGISLLMSKFDFPQLTFPFVLASCITLLFKTKTKINYKSFKLIKPKK</sequence>
<feature type="transmembrane region" description="Helical" evidence="8">
    <location>
        <begin position="211"/>
        <end position="229"/>
    </location>
</feature>
<dbReference type="Pfam" id="PF03253">
    <property type="entry name" value="UT"/>
    <property type="match status" value="1"/>
</dbReference>
<evidence type="ECO:0000256" key="8">
    <source>
        <dbReference type="SAM" id="Phobius"/>
    </source>
</evidence>
<dbReference type="KEGG" id="wvi:Weevi_0085"/>
<keyword evidence="3" id="KW-1003">Cell membrane</keyword>
<dbReference type="AlphaFoldDB" id="F0P2S1"/>
<feature type="site" description="Important for channel permeability" evidence="7">
    <location>
        <position position="309"/>
    </location>
</feature>
<keyword evidence="4 8" id="KW-0812">Transmembrane</keyword>
<name>F0P2S1_WEEVC</name>
<dbReference type="HOGENOM" id="CLU_047509_0_0_10"/>
<feature type="transmembrane region" description="Helical" evidence="8">
    <location>
        <begin position="307"/>
        <end position="324"/>
    </location>
</feature>
<comment type="subcellular location">
    <subcellularLocation>
        <location evidence="1">Cell membrane</location>
        <topology evidence="1">Multi-pass membrane protein</topology>
    </subcellularLocation>
</comment>
<dbReference type="Gene3D" id="1.10.3430.10">
    <property type="entry name" value="Ammonium transporter AmtB like domains"/>
    <property type="match status" value="1"/>
</dbReference>